<gene>
    <name evidence="1" type="ORF">F511_16498</name>
</gene>
<evidence type="ECO:0000313" key="2">
    <source>
        <dbReference type="Proteomes" id="UP000250235"/>
    </source>
</evidence>
<name>A0A2Z7C9P6_9LAMI</name>
<accession>A0A2Z7C9P6</accession>
<protein>
    <submittedName>
        <fullName evidence="1">Uncharacterized protein</fullName>
    </submittedName>
</protein>
<reference evidence="1 2" key="1">
    <citation type="journal article" date="2015" name="Proc. Natl. Acad. Sci. U.S.A.">
        <title>The resurrection genome of Boea hygrometrica: A blueprint for survival of dehydration.</title>
        <authorList>
            <person name="Xiao L."/>
            <person name="Yang G."/>
            <person name="Zhang L."/>
            <person name="Yang X."/>
            <person name="Zhao S."/>
            <person name="Ji Z."/>
            <person name="Zhou Q."/>
            <person name="Hu M."/>
            <person name="Wang Y."/>
            <person name="Chen M."/>
            <person name="Xu Y."/>
            <person name="Jin H."/>
            <person name="Xiao X."/>
            <person name="Hu G."/>
            <person name="Bao F."/>
            <person name="Hu Y."/>
            <person name="Wan P."/>
            <person name="Li L."/>
            <person name="Deng X."/>
            <person name="Kuang T."/>
            <person name="Xiang C."/>
            <person name="Zhu J.K."/>
            <person name="Oliver M.J."/>
            <person name="He Y."/>
        </authorList>
    </citation>
    <scope>NUCLEOTIDE SEQUENCE [LARGE SCALE GENOMIC DNA]</scope>
    <source>
        <strain evidence="2">cv. XS01</strain>
    </source>
</reference>
<dbReference type="Proteomes" id="UP000250235">
    <property type="component" value="Unassembled WGS sequence"/>
</dbReference>
<keyword evidence="2" id="KW-1185">Reference proteome</keyword>
<sequence>MRIRPPELETSICDVKYHVSLVGNIDVLSMQMDSDLVIYQTTLVRTFQVVTICRVDKSEVLVVLIIPHYSKRKWVYLVTLAMSLFNLQDVCIVIGSLATLDLPMIVDLIVIYVFKGPYCSLTMTDWFLQVLSVIPSHAAVGHLERRHQPPPSAASCCDWTCSDQLFEEFSRCRAWHGGMRPCVARYVGGGRRRATAVRRISGSDATAIFLLCFVRACPGQPMKFSGQYSILGRFWSDQN</sequence>
<dbReference type="EMBL" id="KQ997995">
    <property type="protein sequence ID" value="KZV43606.1"/>
    <property type="molecule type" value="Genomic_DNA"/>
</dbReference>
<organism evidence="1 2">
    <name type="scientific">Dorcoceras hygrometricum</name>
    <dbReference type="NCBI Taxonomy" id="472368"/>
    <lineage>
        <taxon>Eukaryota</taxon>
        <taxon>Viridiplantae</taxon>
        <taxon>Streptophyta</taxon>
        <taxon>Embryophyta</taxon>
        <taxon>Tracheophyta</taxon>
        <taxon>Spermatophyta</taxon>
        <taxon>Magnoliopsida</taxon>
        <taxon>eudicotyledons</taxon>
        <taxon>Gunneridae</taxon>
        <taxon>Pentapetalae</taxon>
        <taxon>asterids</taxon>
        <taxon>lamiids</taxon>
        <taxon>Lamiales</taxon>
        <taxon>Gesneriaceae</taxon>
        <taxon>Didymocarpoideae</taxon>
        <taxon>Trichosporeae</taxon>
        <taxon>Loxocarpinae</taxon>
        <taxon>Dorcoceras</taxon>
    </lineage>
</organism>
<dbReference type="AlphaFoldDB" id="A0A2Z7C9P6"/>
<proteinExistence type="predicted"/>
<evidence type="ECO:0000313" key="1">
    <source>
        <dbReference type="EMBL" id="KZV43606.1"/>
    </source>
</evidence>